<dbReference type="GO" id="GO:0004519">
    <property type="term" value="F:endonuclease activity"/>
    <property type="evidence" value="ECO:0007669"/>
    <property type="project" value="UniProtKB-KW"/>
</dbReference>
<reference evidence="4 5" key="1">
    <citation type="submission" date="2022-04" db="EMBL/GenBank/DDBJ databases">
        <title>Human microbiome associated bacterial genomes.</title>
        <authorList>
            <person name="Sandstrom S."/>
            <person name="Salamzade R."/>
            <person name="Kalan L.R."/>
        </authorList>
    </citation>
    <scope>NUCLEOTIDE SEQUENCE [LARGE SCALE GENOMIC DNA]</scope>
    <source>
        <strain evidence="5">p3-SID767</strain>
    </source>
</reference>
<evidence type="ECO:0000313" key="4">
    <source>
        <dbReference type="EMBL" id="MCT1607294.1"/>
    </source>
</evidence>
<sequence>MAASTTSSAPPMPEHLRALAGEPELSAAWEQQVAARRAEAATITALLDYRSRTAAHYAQEPLVTRSEADRAAVRDAARILGVSDRTATTILNTTGDAKHFLPHTWRAFTEGLIDLPRVRKTVDAATTSNLPDHLLKQLDQAAAEQAQRRSLSEFHHWLTRYIASLDPEAYARACEKETQSRFVRFQHQSHGMSYLQAYIPTLEAAAIEKRLKAAARGMDQPSFDQPNSDQPTPGGDTAADRCQAGPGTAETGDAVQGRAETSTMESGAAGRHAADAQSSDSSTTHHHGAGPRTTHSSASDPGASDPRTLAQREADLLTAWLRDGRIYDAAVDAKIMIMIPEATLTGHGEEPAMAADRSWMIPAHQARKLAADPEANHHWYQGHTRKDSRNAEYDLLSARYIGRYPPAHLRDALIFRDGTCQADGCTISAERCDVDHQTPWEQGGETTADNLWALCRRHHRMKSHGFLHPPPRDSEQDSSPNRNQHRPTPGAEHAHANRTHSPSSQPSGAHSPSAPSRSAHSRCADSPSTHSHSAHSQTERWLSERVLSDDLPADRQSAGYTSAEDTPPAGILTAADFIWRAAPVQYDLAA</sequence>
<keyword evidence="4" id="KW-0378">Hydrolase</keyword>
<dbReference type="Pfam" id="PF02720">
    <property type="entry name" value="DUF222"/>
    <property type="match status" value="1"/>
</dbReference>
<dbReference type="Proteomes" id="UP001205046">
    <property type="component" value="Unassembled WGS sequence"/>
</dbReference>
<name>A0ABT2HRZ3_9MICC</name>
<dbReference type="SMART" id="SM00507">
    <property type="entry name" value="HNHc"/>
    <property type="match status" value="1"/>
</dbReference>
<keyword evidence="4" id="KW-0540">Nuclease</keyword>
<feature type="domain" description="HNH nuclease" evidence="3">
    <location>
        <begin position="408"/>
        <end position="460"/>
    </location>
</feature>
<evidence type="ECO:0000259" key="3">
    <source>
        <dbReference type="SMART" id="SM00507"/>
    </source>
</evidence>
<feature type="region of interest" description="Disordered" evidence="2">
    <location>
        <begin position="213"/>
        <end position="307"/>
    </location>
</feature>
<dbReference type="EMBL" id="JALXMO010000020">
    <property type="protein sequence ID" value="MCT1607294.1"/>
    <property type="molecule type" value="Genomic_DNA"/>
</dbReference>
<comment type="caution">
    <text evidence="4">The sequence shown here is derived from an EMBL/GenBank/DDBJ whole genome shotgun (WGS) entry which is preliminary data.</text>
</comment>
<dbReference type="CDD" id="cd00085">
    <property type="entry name" value="HNHc"/>
    <property type="match status" value="1"/>
</dbReference>
<feature type="compositionally biased region" description="Polar residues" evidence="2">
    <location>
        <begin position="526"/>
        <end position="536"/>
    </location>
</feature>
<organism evidence="4 5">
    <name type="scientific">Nesterenkonia massiliensis</name>
    <dbReference type="NCBI Taxonomy" id="1232429"/>
    <lineage>
        <taxon>Bacteria</taxon>
        <taxon>Bacillati</taxon>
        <taxon>Actinomycetota</taxon>
        <taxon>Actinomycetes</taxon>
        <taxon>Micrococcales</taxon>
        <taxon>Micrococcaceae</taxon>
        <taxon>Nesterenkonia</taxon>
    </lineage>
</organism>
<dbReference type="Pfam" id="PF01844">
    <property type="entry name" value="HNH"/>
    <property type="match status" value="1"/>
</dbReference>
<dbReference type="Gene3D" id="1.10.30.50">
    <property type="match status" value="1"/>
</dbReference>
<dbReference type="InterPro" id="IPR002711">
    <property type="entry name" value="HNH"/>
</dbReference>
<feature type="compositionally biased region" description="Low complexity" evidence="2">
    <location>
        <begin position="500"/>
        <end position="518"/>
    </location>
</feature>
<evidence type="ECO:0000256" key="1">
    <source>
        <dbReference type="ARBA" id="ARBA00023450"/>
    </source>
</evidence>
<evidence type="ECO:0000256" key="2">
    <source>
        <dbReference type="SAM" id="MobiDB-lite"/>
    </source>
</evidence>
<evidence type="ECO:0000313" key="5">
    <source>
        <dbReference type="Proteomes" id="UP001205046"/>
    </source>
</evidence>
<feature type="compositionally biased region" description="Polar residues" evidence="2">
    <location>
        <begin position="222"/>
        <end position="231"/>
    </location>
</feature>
<protein>
    <submittedName>
        <fullName evidence="4">HNH endonuclease</fullName>
    </submittedName>
</protein>
<feature type="region of interest" description="Disordered" evidence="2">
    <location>
        <begin position="463"/>
        <end position="545"/>
    </location>
</feature>
<proteinExistence type="inferred from homology"/>
<dbReference type="InterPro" id="IPR003870">
    <property type="entry name" value="DUF222"/>
</dbReference>
<dbReference type="InterPro" id="IPR003615">
    <property type="entry name" value="HNH_nuc"/>
</dbReference>
<comment type="similarity">
    <text evidence="1">Belongs to the Rv1128c/1148c/1588c/1702c/1945/3466 family.</text>
</comment>
<keyword evidence="4" id="KW-0255">Endonuclease</keyword>
<accession>A0ABT2HRZ3</accession>
<keyword evidence="5" id="KW-1185">Reference proteome</keyword>
<gene>
    <name evidence="4" type="ORF">M3B43_08140</name>
</gene>
<dbReference type="RefSeq" id="WP_260073255.1">
    <property type="nucleotide sequence ID" value="NZ_JALXMO010000020.1"/>
</dbReference>